<evidence type="ECO:0000256" key="1">
    <source>
        <dbReference type="ARBA" id="ARBA00004651"/>
    </source>
</evidence>
<dbReference type="Pfam" id="PF00528">
    <property type="entry name" value="BPD_transp_1"/>
    <property type="match status" value="1"/>
</dbReference>
<evidence type="ECO:0000256" key="5">
    <source>
        <dbReference type="ARBA" id="ARBA00022592"/>
    </source>
</evidence>
<gene>
    <name evidence="11" type="ORF">LY60_02502</name>
</gene>
<dbReference type="InterPro" id="IPR005672">
    <property type="entry name" value="Phosphate_PstA"/>
</dbReference>
<dbReference type="Gene3D" id="1.10.3720.10">
    <property type="entry name" value="MetI-like"/>
    <property type="match status" value="1"/>
</dbReference>
<dbReference type="PANTHER" id="PTHR30425">
    <property type="entry name" value="PHOSPHATE TRANSPORT SYSTEM PERMEASE PROTEIN PST"/>
    <property type="match status" value="1"/>
</dbReference>
<dbReference type="InterPro" id="IPR000515">
    <property type="entry name" value="MetI-like"/>
</dbReference>
<evidence type="ECO:0000256" key="3">
    <source>
        <dbReference type="ARBA" id="ARBA00022448"/>
    </source>
</evidence>
<evidence type="ECO:0000256" key="6">
    <source>
        <dbReference type="ARBA" id="ARBA00022692"/>
    </source>
</evidence>
<dbReference type="GO" id="GO:0005315">
    <property type="term" value="F:phosphate transmembrane transporter activity"/>
    <property type="evidence" value="ECO:0007669"/>
    <property type="project" value="InterPro"/>
</dbReference>
<feature type="transmembrane region" description="Helical" evidence="9">
    <location>
        <begin position="205"/>
        <end position="227"/>
    </location>
</feature>
<evidence type="ECO:0000256" key="2">
    <source>
        <dbReference type="ARBA" id="ARBA00007069"/>
    </source>
</evidence>
<dbReference type="CDD" id="cd06261">
    <property type="entry name" value="TM_PBP2"/>
    <property type="match status" value="1"/>
</dbReference>
<keyword evidence="7 9" id="KW-1133">Transmembrane helix</keyword>
<feature type="transmembrane region" description="Helical" evidence="9">
    <location>
        <begin position="12"/>
        <end position="38"/>
    </location>
</feature>
<dbReference type="RefSeq" id="WP_145084121.1">
    <property type="nucleotide sequence ID" value="NZ_DAMBUX010000008.1"/>
</dbReference>
<feature type="domain" description="ABC transmembrane type-1" evidence="10">
    <location>
        <begin position="73"/>
        <end position="283"/>
    </location>
</feature>
<evidence type="ECO:0000313" key="11">
    <source>
        <dbReference type="EMBL" id="TWH78976.1"/>
    </source>
</evidence>
<reference evidence="11 12" key="1">
    <citation type="submission" date="2019-07" db="EMBL/GenBank/DDBJ databases">
        <title>Genomic Encyclopedia of Type Strains, Phase I: the one thousand microbial genomes (KMG-I) project.</title>
        <authorList>
            <person name="Kyrpides N."/>
        </authorList>
    </citation>
    <scope>NUCLEOTIDE SEQUENCE [LARGE SCALE GENOMIC DNA]</scope>
    <source>
        <strain evidence="11 12">DSM 13558</strain>
    </source>
</reference>
<dbReference type="EMBL" id="VLKH01000007">
    <property type="protein sequence ID" value="TWH78976.1"/>
    <property type="molecule type" value="Genomic_DNA"/>
</dbReference>
<accession>A0A562J738</accession>
<comment type="similarity">
    <text evidence="2">Belongs to the binding-protein-dependent transport system permease family. CysTW subfamily.</text>
</comment>
<keyword evidence="3" id="KW-0813">Transport</keyword>
<keyword evidence="8 9" id="KW-0472">Membrane</keyword>
<evidence type="ECO:0000313" key="12">
    <source>
        <dbReference type="Proteomes" id="UP000315343"/>
    </source>
</evidence>
<dbReference type="InterPro" id="IPR035906">
    <property type="entry name" value="MetI-like_sf"/>
</dbReference>
<dbReference type="OrthoDB" id="9785113at2"/>
<comment type="subcellular location">
    <subcellularLocation>
        <location evidence="1">Cell membrane</location>
        <topology evidence="1">Multi-pass membrane protein</topology>
    </subcellularLocation>
</comment>
<protein>
    <submittedName>
        <fullName evidence="11">Phosphate ABC transporter membrane protein 1, PhoT family (TC 3.A.1.7.1)</fullName>
    </submittedName>
</protein>
<feature type="transmembrane region" description="Helical" evidence="9">
    <location>
        <begin position="77"/>
        <end position="101"/>
    </location>
</feature>
<evidence type="ECO:0000256" key="4">
    <source>
        <dbReference type="ARBA" id="ARBA00022475"/>
    </source>
</evidence>
<comment type="caution">
    <text evidence="11">The sequence shown here is derived from an EMBL/GenBank/DDBJ whole genome shotgun (WGS) entry which is preliminary data.</text>
</comment>
<keyword evidence="6 9" id="KW-0812">Transmembrane</keyword>
<evidence type="ECO:0000256" key="8">
    <source>
        <dbReference type="ARBA" id="ARBA00023136"/>
    </source>
</evidence>
<organism evidence="11 12">
    <name type="scientific">Sedimentibacter saalensis</name>
    <dbReference type="NCBI Taxonomy" id="130788"/>
    <lineage>
        <taxon>Bacteria</taxon>
        <taxon>Bacillati</taxon>
        <taxon>Bacillota</taxon>
        <taxon>Tissierellia</taxon>
        <taxon>Sedimentibacter</taxon>
    </lineage>
</organism>
<dbReference type="GO" id="GO:0005886">
    <property type="term" value="C:plasma membrane"/>
    <property type="evidence" value="ECO:0007669"/>
    <property type="project" value="UniProtKB-SubCell"/>
</dbReference>
<dbReference type="PANTHER" id="PTHR30425:SF1">
    <property type="entry name" value="PHOSPHATE TRANSPORT SYSTEM PERMEASE PROTEIN PSTC"/>
    <property type="match status" value="1"/>
</dbReference>
<feature type="transmembrane region" description="Helical" evidence="9">
    <location>
        <begin position="113"/>
        <end position="134"/>
    </location>
</feature>
<evidence type="ECO:0000259" key="10">
    <source>
        <dbReference type="PROSITE" id="PS50928"/>
    </source>
</evidence>
<feature type="transmembrane region" description="Helical" evidence="9">
    <location>
        <begin position="264"/>
        <end position="286"/>
    </location>
</feature>
<dbReference type="PROSITE" id="PS50928">
    <property type="entry name" value="ABC_TM1"/>
    <property type="match status" value="1"/>
</dbReference>
<dbReference type="GO" id="GO:0035435">
    <property type="term" value="P:phosphate ion transmembrane transport"/>
    <property type="evidence" value="ECO:0007669"/>
    <property type="project" value="InterPro"/>
</dbReference>
<feature type="transmembrane region" description="Helical" evidence="9">
    <location>
        <begin position="146"/>
        <end position="166"/>
    </location>
</feature>
<name>A0A562J738_9FIRM</name>
<evidence type="ECO:0000256" key="7">
    <source>
        <dbReference type="ARBA" id="ARBA00022989"/>
    </source>
</evidence>
<dbReference type="NCBIfam" id="TIGR00974">
    <property type="entry name" value="3a0107s02c"/>
    <property type="match status" value="1"/>
</dbReference>
<sequence>MENAKKSKFNDTVMQSVFFMSAFVSVLAVIAISLFLFLRGIPAIAEIGFMDFVFSEKWGPVNTPASYGILSMIVGSIYVTAGAIVIGVPVGLMCAVFLAEFCPESIYKIVKPAVNLLAGIPSIIYGFFGMQIVVPFVRDNIGGNGYSILSAAIILGIMILPTIISISESSIRAVPESYKEGSFGLGATKEETIFKVVVPAAKSGVLTAIILGIGRAVGETMAVVMVAGNAVMPLDKIAILKPIRTLTTNIVTEMSYASGLHESSLIATGVVLFVFIVILNASLSLIKSRSSRN</sequence>
<keyword evidence="4" id="KW-1003">Cell membrane</keyword>
<dbReference type="Proteomes" id="UP000315343">
    <property type="component" value="Unassembled WGS sequence"/>
</dbReference>
<dbReference type="InterPro" id="IPR011864">
    <property type="entry name" value="Phosphate_PstC"/>
</dbReference>
<evidence type="ECO:0000256" key="9">
    <source>
        <dbReference type="SAM" id="Phobius"/>
    </source>
</evidence>
<dbReference type="SUPFAM" id="SSF161098">
    <property type="entry name" value="MetI-like"/>
    <property type="match status" value="1"/>
</dbReference>
<proteinExistence type="inferred from homology"/>
<keyword evidence="12" id="KW-1185">Reference proteome</keyword>
<keyword evidence="5" id="KW-0592">Phosphate transport</keyword>
<dbReference type="AlphaFoldDB" id="A0A562J738"/>
<dbReference type="NCBIfam" id="TIGR02138">
    <property type="entry name" value="phosphate_pstC"/>
    <property type="match status" value="1"/>
</dbReference>
<dbReference type="InterPro" id="IPR051124">
    <property type="entry name" value="Phosphate_Transport_Permease"/>
</dbReference>